<comment type="caution">
    <text evidence="1">The sequence shown here is derived from an EMBL/GenBank/DDBJ whole genome shotgun (WGS) entry which is preliminary data.</text>
</comment>
<dbReference type="InterPro" id="IPR023214">
    <property type="entry name" value="HAD_sf"/>
</dbReference>
<dbReference type="SFLD" id="SFLDS00003">
    <property type="entry name" value="Haloacid_Dehalogenase"/>
    <property type="match status" value="1"/>
</dbReference>
<organism evidence="1">
    <name type="scientific">Kosmotoga arenicorallina</name>
    <dbReference type="NCBI Taxonomy" id="688066"/>
    <lineage>
        <taxon>Bacteria</taxon>
        <taxon>Thermotogati</taxon>
        <taxon>Thermotogota</taxon>
        <taxon>Thermotogae</taxon>
        <taxon>Kosmotogales</taxon>
        <taxon>Kosmotogaceae</taxon>
        <taxon>Kosmotoga</taxon>
    </lineage>
</organism>
<accession>A0A7C5DV54</accession>
<dbReference type="InterPro" id="IPR036412">
    <property type="entry name" value="HAD-like_sf"/>
</dbReference>
<dbReference type="SUPFAM" id="SSF56784">
    <property type="entry name" value="HAD-like"/>
    <property type="match status" value="1"/>
</dbReference>
<dbReference type="Gene3D" id="3.40.50.1000">
    <property type="entry name" value="HAD superfamily/HAD-like"/>
    <property type="match status" value="1"/>
</dbReference>
<proteinExistence type="predicted"/>
<dbReference type="SFLD" id="SFLDG01129">
    <property type="entry name" value="C1.5:_HAD__Beta-PGM__Phosphata"/>
    <property type="match status" value="1"/>
</dbReference>
<evidence type="ECO:0000313" key="1">
    <source>
        <dbReference type="EMBL" id="HHF08544.1"/>
    </source>
</evidence>
<dbReference type="PANTHER" id="PTHR43611">
    <property type="entry name" value="ALPHA-D-GLUCOSE 1-PHOSPHATE PHOSPHATASE"/>
    <property type="match status" value="1"/>
</dbReference>
<dbReference type="InterPro" id="IPR006439">
    <property type="entry name" value="HAD-SF_hydro_IA"/>
</dbReference>
<dbReference type="Gene3D" id="1.10.150.240">
    <property type="entry name" value="Putative phosphatase, domain 2"/>
    <property type="match status" value="1"/>
</dbReference>
<dbReference type="EMBL" id="DRTH01000121">
    <property type="protein sequence ID" value="HHF08544.1"/>
    <property type="molecule type" value="Genomic_DNA"/>
</dbReference>
<dbReference type="CDD" id="cd02603">
    <property type="entry name" value="HAD_sEH-N_like"/>
    <property type="match status" value="1"/>
</dbReference>
<dbReference type="PANTHER" id="PTHR43611:SF3">
    <property type="entry name" value="FLAVIN MONONUCLEOTIDE HYDROLASE 1, CHLOROPLATIC"/>
    <property type="match status" value="1"/>
</dbReference>
<gene>
    <name evidence="1" type="ORF">ENL26_02070</name>
</gene>
<sequence>MTKLVIFDLGGVFYDNADVTPKISKELGISKEQFIKYAKLSGLNELSCGKISAVEFWKRFQDVSGIRVTEELWGKYFKPSLKKETYDLIQKLKTKYRVVAGTNTIEPHYKIMQNREDLEVFDRIYASNIIGYSKPDQAFYITILKAEGASPAETAFVDDTKANVLSARELGIKAIHFNDGADIEKILKEIIDQAL</sequence>
<reference evidence="1" key="1">
    <citation type="journal article" date="2020" name="mSystems">
        <title>Genome- and Community-Level Interaction Insights into Carbon Utilization and Element Cycling Functions of Hydrothermarchaeota in Hydrothermal Sediment.</title>
        <authorList>
            <person name="Zhou Z."/>
            <person name="Liu Y."/>
            <person name="Xu W."/>
            <person name="Pan J."/>
            <person name="Luo Z.H."/>
            <person name="Li M."/>
        </authorList>
    </citation>
    <scope>NUCLEOTIDE SEQUENCE [LARGE SCALE GENOMIC DNA]</scope>
    <source>
        <strain evidence="1">HyVt-80</strain>
    </source>
</reference>
<name>A0A7C5DV54_9BACT</name>
<dbReference type="Pfam" id="PF00702">
    <property type="entry name" value="Hydrolase"/>
    <property type="match status" value="1"/>
</dbReference>
<dbReference type="PRINTS" id="PR00413">
    <property type="entry name" value="HADHALOGNASE"/>
</dbReference>
<dbReference type="NCBIfam" id="TIGR01509">
    <property type="entry name" value="HAD-SF-IA-v3"/>
    <property type="match status" value="1"/>
</dbReference>
<dbReference type="InterPro" id="IPR023198">
    <property type="entry name" value="PGP-like_dom2"/>
</dbReference>
<dbReference type="Proteomes" id="UP000886129">
    <property type="component" value="Unassembled WGS sequence"/>
</dbReference>
<dbReference type="AlphaFoldDB" id="A0A7C5DV54"/>
<protein>
    <submittedName>
        <fullName evidence="1">HAD family phosphatase</fullName>
    </submittedName>
</protein>